<sequence>MLDNSGTDLECFEALPDTFKADGPTAKVIRTRMAQHLKTIQVVKYLRFTSVPPSVVERDFSKSTRMMYNYETRSLILKLVDGAHEVMKATMQMALSLALYNMGL</sequence>
<evidence type="ECO:0000313" key="1">
    <source>
        <dbReference type="EMBL" id="KAJ5471732.1"/>
    </source>
</evidence>
<dbReference type="OrthoDB" id="76567at2759"/>
<gene>
    <name evidence="1" type="ORF">N7530_009089</name>
</gene>
<reference evidence="1" key="2">
    <citation type="journal article" date="2023" name="IMA Fungus">
        <title>Comparative genomic study of the Penicillium genus elucidates a diverse pangenome and 15 lateral gene transfer events.</title>
        <authorList>
            <person name="Petersen C."/>
            <person name="Sorensen T."/>
            <person name="Nielsen M.R."/>
            <person name="Sondergaard T.E."/>
            <person name="Sorensen J.L."/>
            <person name="Fitzpatrick D.A."/>
            <person name="Frisvad J.C."/>
            <person name="Nielsen K.L."/>
        </authorList>
    </citation>
    <scope>NUCLEOTIDE SEQUENCE</scope>
    <source>
        <strain evidence="1">IBT 17660</strain>
    </source>
</reference>
<reference evidence="1" key="1">
    <citation type="submission" date="2022-12" db="EMBL/GenBank/DDBJ databases">
        <authorList>
            <person name="Petersen C."/>
        </authorList>
    </citation>
    <scope>NUCLEOTIDE SEQUENCE</scope>
    <source>
        <strain evidence="1">IBT 17660</strain>
    </source>
</reference>
<accession>A0A9W9WQB1</accession>
<comment type="caution">
    <text evidence="1">The sequence shown here is derived from an EMBL/GenBank/DDBJ whole genome shotgun (WGS) entry which is preliminary data.</text>
</comment>
<name>A0A9W9WQB1_9EURO</name>
<dbReference type="AlphaFoldDB" id="A0A9W9WQB1"/>
<proteinExistence type="predicted"/>
<organism evidence="1 2">
    <name type="scientific">Penicillium desertorum</name>
    <dbReference type="NCBI Taxonomy" id="1303715"/>
    <lineage>
        <taxon>Eukaryota</taxon>
        <taxon>Fungi</taxon>
        <taxon>Dikarya</taxon>
        <taxon>Ascomycota</taxon>
        <taxon>Pezizomycotina</taxon>
        <taxon>Eurotiomycetes</taxon>
        <taxon>Eurotiomycetidae</taxon>
        <taxon>Eurotiales</taxon>
        <taxon>Aspergillaceae</taxon>
        <taxon>Penicillium</taxon>
    </lineage>
</organism>
<dbReference type="EMBL" id="JAPWDO010000005">
    <property type="protein sequence ID" value="KAJ5471732.1"/>
    <property type="molecule type" value="Genomic_DNA"/>
</dbReference>
<keyword evidence="2" id="KW-1185">Reference proteome</keyword>
<dbReference type="Proteomes" id="UP001147760">
    <property type="component" value="Unassembled WGS sequence"/>
</dbReference>
<protein>
    <submittedName>
        <fullName evidence="1">Uncharacterized protein</fullName>
    </submittedName>
</protein>
<evidence type="ECO:0000313" key="2">
    <source>
        <dbReference type="Proteomes" id="UP001147760"/>
    </source>
</evidence>